<name>A0ABD0YQW1_9HEMI</name>
<keyword evidence="1" id="KW-0812">Transmembrane</keyword>
<accession>A0ABD0YQW1</accession>
<proteinExistence type="predicted"/>
<dbReference type="EMBL" id="JBFDAA010000003">
    <property type="protein sequence ID" value="KAL1138365.1"/>
    <property type="molecule type" value="Genomic_DNA"/>
</dbReference>
<evidence type="ECO:0000313" key="2">
    <source>
        <dbReference type="EMBL" id="KAL1138365.1"/>
    </source>
</evidence>
<keyword evidence="1" id="KW-0472">Membrane</keyword>
<reference evidence="2 3" key="1">
    <citation type="submission" date="2024-07" db="EMBL/GenBank/DDBJ databases">
        <title>Chromosome-level genome assembly of the water stick insect Ranatra chinensis (Heteroptera: Nepidae).</title>
        <authorList>
            <person name="Liu X."/>
        </authorList>
    </citation>
    <scope>NUCLEOTIDE SEQUENCE [LARGE SCALE GENOMIC DNA]</scope>
    <source>
        <strain evidence="2">Cailab_2021Rc</strain>
        <tissue evidence="2">Muscle</tissue>
    </source>
</reference>
<organism evidence="2 3">
    <name type="scientific">Ranatra chinensis</name>
    <dbReference type="NCBI Taxonomy" id="642074"/>
    <lineage>
        <taxon>Eukaryota</taxon>
        <taxon>Metazoa</taxon>
        <taxon>Ecdysozoa</taxon>
        <taxon>Arthropoda</taxon>
        <taxon>Hexapoda</taxon>
        <taxon>Insecta</taxon>
        <taxon>Pterygota</taxon>
        <taxon>Neoptera</taxon>
        <taxon>Paraneoptera</taxon>
        <taxon>Hemiptera</taxon>
        <taxon>Heteroptera</taxon>
        <taxon>Panheteroptera</taxon>
        <taxon>Nepomorpha</taxon>
        <taxon>Nepidae</taxon>
        <taxon>Ranatrinae</taxon>
        <taxon>Ranatra</taxon>
    </lineage>
</organism>
<feature type="transmembrane region" description="Helical" evidence="1">
    <location>
        <begin position="55"/>
        <end position="73"/>
    </location>
</feature>
<sequence length="143" mass="16680">MMVVLGTDQELIHPHQHKRLLLLHQVNGCRRYARHRWRHRLFKQLSMRPQTFKKCVATLLVLSLVSIFYYTHYLSSPFSSFPYLCRCLTGGDDTMCRFVAEAVECCVYGRCDDRRSKPCEDNVAEISKRTDTAFLQMNETGVS</sequence>
<comment type="caution">
    <text evidence="2">The sequence shown here is derived from an EMBL/GenBank/DDBJ whole genome shotgun (WGS) entry which is preliminary data.</text>
</comment>
<dbReference type="Proteomes" id="UP001558652">
    <property type="component" value="Unassembled WGS sequence"/>
</dbReference>
<evidence type="ECO:0000313" key="3">
    <source>
        <dbReference type="Proteomes" id="UP001558652"/>
    </source>
</evidence>
<evidence type="ECO:0000256" key="1">
    <source>
        <dbReference type="SAM" id="Phobius"/>
    </source>
</evidence>
<keyword evidence="1" id="KW-1133">Transmembrane helix</keyword>
<gene>
    <name evidence="2" type="ORF">AAG570_008429</name>
</gene>
<dbReference type="AlphaFoldDB" id="A0ABD0YQW1"/>
<keyword evidence="3" id="KW-1185">Reference proteome</keyword>
<protein>
    <submittedName>
        <fullName evidence="2">Uncharacterized protein</fullName>
    </submittedName>
</protein>